<feature type="transmembrane region" description="Helical" evidence="1">
    <location>
        <begin position="195"/>
        <end position="212"/>
    </location>
</feature>
<keyword evidence="1" id="KW-1133">Transmembrane helix</keyword>
<keyword evidence="1" id="KW-0812">Transmembrane</keyword>
<protein>
    <submittedName>
        <fullName evidence="2">Uncharacterized protein</fullName>
    </submittedName>
</protein>
<feature type="transmembrane region" description="Helical" evidence="1">
    <location>
        <begin position="169"/>
        <end position="188"/>
    </location>
</feature>
<feature type="transmembrane region" description="Helical" evidence="1">
    <location>
        <begin position="224"/>
        <end position="242"/>
    </location>
</feature>
<feature type="transmembrane region" description="Helical" evidence="1">
    <location>
        <begin position="254"/>
        <end position="272"/>
    </location>
</feature>
<organism evidence="2">
    <name type="scientific">uncultured Chloroflexia bacterium</name>
    <dbReference type="NCBI Taxonomy" id="1672391"/>
    <lineage>
        <taxon>Bacteria</taxon>
        <taxon>Bacillati</taxon>
        <taxon>Chloroflexota</taxon>
        <taxon>Chloroflexia</taxon>
        <taxon>environmental samples</taxon>
    </lineage>
</organism>
<feature type="non-terminal residue" evidence="2">
    <location>
        <position position="373"/>
    </location>
</feature>
<reference evidence="2" key="1">
    <citation type="submission" date="2020-02" db="EMBL/GenBank/DDBJ databases">
        <authorList>
            <person name="Meier V. D."/>
        </authorList>
    </citation>
    <scope>NUCLEOTIDE SEQUENCE</scope>
    <source>
        <strain evidence="2">AVDCRST_MAG93</strain>
    </source>
</reference>
<feature type="transmembrane region" description="Helical" evidence="1">
    <location>
        <begin position="278"/>
        <end position="296"/>
    </location>
</feature>
<proteinExistence type="predicted"/>
<accession>A0A6J4NE48</accession>
<feature type="transmembrane region" description="Helical" evidence="1">
    <location>
        <begin position="305"/>
        <end position="324"/>
    </location>
</feature>
<dbReference type="EMBL" id="CADCTR010003060">
    <property type="protein sequence ID" value="CAA9380311.1"/>
    <property type="molecule type" value="Genomic_DNA"/>
</dbReference>
<dbReference type="AlphaFoldDB" id="A0A6J4NE48"/>
<gene>
    <name evidence="2" type="ORF">AVDCRST_MAG93-9126</name>
</gene>
<keyword evidence="1" id="KW-0472">Membrane</keyword>
<sequence>MLGWWHWGALALTLIGLSLALAAPPRTSFKTTIGTPNDTRFVRGVNAPERNEDGPFRWTNGAAGVRFTGFEAAGTLAIALRATPPQRSTPTPLEVTFSVDHLPPFHVSTAPAWRTYHFWVPRSTQGWTVPTVGIQSDPVRASEYDDRKVGLALSTIEIAQATGIAPLAIVQRGIFFLMLLALLAYIGARTIDRNLAFTLLPLLAGLLAFGSWNAPLGVPFWLPQLWNVTGFGIAAVVTPPLVRWVSRWPVGVRWSLVAGITAALCGTTLLSLRLFIPVGFVLLIGGSILSAASPLWNRQTIQGKFVVPALIGIIAVATLVRFYHLGSLPFGLWRDEARFGILAQRILADPTFRPIYVPAGVDYPALLFYLTAI</sequence>
<evidence type="ECO:0000313" key="2">
    <source>
        <dbReference type="EMBL" id="CAA9380311.1"/>
    </source>
</evidence>
<name>A0A6J4NE48_9CHLR</name>
<evidence type="ECO:0000256" key="1">
    <source>
        <dbReference type="SAM" id="Phobius"/>
    </source>
</evidence>